<evidence type="ECO:0000256" key="1">
    <source>
        <dbReference type="SAM" id="MobiDB-lite"/>
    </source>
</evidence>
<proteinExistence type="predicted"/>
<sequence length="171" mass="18821">MISRISRSAILKASRCPLSRFNSTTTTTNAAAPASISSQAEPPASKLDKADLQHNEFAKQAPNRDVTWSSSQESRVEVISKFPFRFTQRNLEQQPRPWAAIDLIAKEPVRYLSHEEGNIAVCDGNKGSTLQGHPKVFINLDQPKAATCGYCGLRYAKEEFKELIEAGEAAA</sequence>
<dbReference type="GeneID" id="92208623"/>
<keyword evidence="4" id="KW-1185">Reference proteome</keyword>
<feature type="domain" description="Zinc finger CHCC-type" evidence="2">
    <location>
        <begin position="118"/>
        <end position="155"/>
    </location>
</feature>
<dbReference type="RefSeq" id="XP_066830365.1">
    <property type="nucleotide sequence ID" value="XM_066973536.1"/>
</dbReference>
<dbReference type="Pfam" id="PF10276">
    <property type="entry name" value="zf-CHCC"/>
    <property type="match status" value="1"/>
</dbReference>
<name>A0ABP0ZM31_9ASCO</name>
<reference evidence="3 4" key="1">
    <citation type="submission" date="2024-03" db="EMBL/GenBank/DDBJ databases">
        <authorList>
            <person name="Brejova B."/>
        </authorList>
    </citation>
    <scope>NUCLEOTIDE SEQUENCE [LARGE SCALE GENOMIC DNA]</scope>
    <source>
        <strain evidence="3 4">CBS 14171</strain>
    </source>
</reference>
<dbReference type="EMBL" id="OZ022408">
    <property type="protein sequence ID" value="CAK9439203.1"/>
    <property type="molecule type" value="Genomic_DNA"/>
</dbReference>
<feature type="compositionally biased region" description="Low complexity" evidence="1">
    <location>
        <begin position="23"/>
        <end position="38"/>
    </location>
</feature>
<organism evidence="3 4">
    <name type="scientific">Lodderomyces beijingensis</name>
    <dbReference type="NCBI Taxonomy" id="1775926"/>
    <lineage>
        <taxon>Eukaryota</taxon>
        <taxon>Fungi</taxon>
        <taxon>Dikarya</taxon>
        <taxon>Ascomycota</taxon>
        <taxon>Saccharomycotina</taxon>
        <taxon>Pichiomycetes</taxon>
        <taxon>Debaryomycetaceae</taxon>
        <taxon>Candida/Lodderomyces clade</taxon>
        <taxon>Lodderomyces</taxon>
    </lineage>
</organism>
<dbReference type="InterPro" id="IPR019401">
    <property type="entry name" value="Znf_CHCC"/>
</dbReference>
<dbReference type="Proteomes" id="UP001497383">
    <property type="component" value="Chromosome 4"/>
</dbReference>
<evidence type="ECO:0000313" key="3">
    <source>
        <dbReference type="EMBL" id="CAK9439203.1"/>
    </source>
</evidence>
<feature type="region of interest" description="Disordered" evidence="1">
    <location>
        <begin position="22"/>
        <end position="48"/>
    </location>
</feature>
<dbReference type="Gene3D" id="2.60.260.40">
    <property type="entry name" value="q5lls5 like domains"/>
    <property type="match status" value="1"/>
</dbReference>
<dbReference type="PANTHER" id="PTHR13156:SF0">
    <property type="entry name" value="NADH DEHYDROGENASE [UBIQUINONE] IRON-SULFUR PROTEIN 6, MITOCHONDRIAL"/>
    <property type="match status" value="1"/>
</dbReference>
<evidence type="ECO:0000313" key="4">
    <source>
        <dbReference type="Proteomes" id="UP001497383"/>
    </source>
</evidence>
<accession>A0ABP0ZM31</accession>
<dbReference type="PANTHER" id="PTHR13156">
    <property type="entry name" value="NADH-UBIQUINONE OXIDOREDUCTASE 13 KD-A SUBUNIT"/>
    <property type="match status" value="1"/>
</dbReference>
<evidence type="ECO:0000259" key="2">
    <source>
        <dbReference type="Pfam" id="PF10276"/>
    </source>
</evidence>
<gene>
    <name evidence="3" type="ORF">LODBEIA_P34270</name>
</gene>
<protein>
    <recommendedName>
        <fullName evidence="2">Zinc finger CHCC-type domain-containing protein</fullName>
    </recommendedName>
</protein>